<dbReference type="Proteomes" id="UP000307244">
    <property type="component" value="Unassembled WGS sequence"/>
</dbReference>
<comment type="caution">
    <text evidence="2">The sequence shown here is derived from an EMBL/GenBank/DDBJ whole genome shotgun (WGS) entry which is preliminary data.</text>
</comment>
<dbReference type="GO" id="GO:0005886">
    <property type="term" value="C:plasma membrane"/>
    <property type="evidence" value="ECO:0007669"/>
    <property type="project" value="TreeGrafter"/>
</dbReference>
<evidence type="ECO:0000256" key="1">
    <source>
        <dbReference type="SAM" id="Phobius"/>
    </source>
</evidence>
<dbReference type="Pfam" id="PF05656">
    <property type="entry name" value="DUF805"/>
    <property type="match status" value="1"/>
</dbReference>
<protein>
    <submittedName>
        <fullName evidence="2">DUF805 domain-containing protein</fullName>
    </submittedName>
</protein>
<keyword evidence="1" id="KW-0812">Transmembrane</keyword>
<dbReference type="OrthoDB" id="9812349at2"/>
<name>A0A4U1CHV4_9SPHI</name>
<reference evidence="2 3" key="1">
    <citation type="submission" date="2019-04" db="EMBL/GenBank/DDBJ databases">
        <title>Pedobacter sp. RP-3-15 sp. nov., isolated from Arctic soil.</title>
        <authorList>
            <person name="Dahal R.H."/>
            <person name="Kim D.-U."/>
        </authorList>
    </citation>
    <scope>NUCLEOTIDE SEQUENCE [LARGE SCALE GENOMIC DNA]</scope>
    <source>
        <strain evidence="2 3">RP-3-15</strain>
    </source>
</reference>
<sequence>MFKNPFSFEGRIRRLEYGLSNVVYMLLLFGVVGLLMAFGDPRGPFTNIFMLLLWIPLAWFMLAQGAKRCHDRGNSGWWQIIPFYGIWMLFADGEIGDNEYGGNPKGMVQDTEAVYKNGEEAN</sequence>
<dbReference type="EMBL" id="SWBQ01000002">
    <property type="protein sequence ID" value="TKC06943.1"/>
    <property type="molecule type" value="Genomic_DNA"/>
</dbReference>
<feature type="transmembrane region" description="Helical" evidence="1">
    <location>
        <begin position="21"/>
        <end position="39"/>
    </location>
</feature>
<proteinExistence type="predicted"/>
<dbReference type="PANTHER" id="PTHR34980">
    <property type="entry name" value="INNER MEMBRANE PROTEIN-RELATED-RELATED"/>
    <property type="match status" value="1"/>
</dbReference>
<keyword evidence="3" id="KW-1185">Reference proteome</keyword>
<dbReference type="InterPro" id="IPR008523">
    <property type="entry name" value="DUF805"/>
</dbReference>
<dbReference type="AlphaFoldDB" id="A0A4U1CHV4"/>
<evidence type="ECO:0000313" key="2">
    <source>
        <dbReference type="EMBL" id="TKC06943.1"/>
    </source>
</evidence>
<gene>
    <name evidence="2" type="ORF">FA047_06640</name>
</gene>
<feature type="transmembrane region" description="Helical" evidence="1">
    <location>
        <begin position="45"/>
        <end position="62"/>
    </location>
</feature>
<evidence type="ECO:0000313" key="3">
    <source>
        <dbReference type="Proteomes" id="UP000307244"/>
    </source>
</evidence>
<keyword evidence="1" id="KW-0472">Membrane</keyword>
<dbReference type="PANTHER" id="PTHR34980:SF3">
    <property type="entry name" value="BLR8105 PROTEIN"/>
    <property type="match status" value="1"/>
</dbReference>
<keyword evidence="1" id="KW-1133">Transmembrane helix</keyword>
<organism evidence="2 3">
    <name type="scientific">Pedobacter frigoris</name>
    <dbReference type="NCBI Taxonomy" id="2571272"/>
    <lineage>
        <taxon>Bacteria</taxon>
        <taxon>Pseudomonadati</taxon>
        <taxon>Bacteroidota</taxon>
        <taxon>Sphingobacteriia</taxon>
        <taxon>Sphingobacteriales</taxon>
        <taxon>Sphingobacteriaceae</taxon>
        <taxon>Pedobacter</taxon>
    </lineage>
</organism>
<dbReference type="RefSeq" id="WP_136835217.1">
    <property type="nucleotide sequence ID" value="NZ_SWBQ01000002.1"/>
</dbReference>
<accession>A0A4U1CHV4</accession>